<keyword evidence="1" id="KW-0732">Signal</keyword>
<evidence type="ECO:0000313" key="3">
    <source>
        <dbReference type="Proteomes" id="UP001319200"/>
    </source>
</evidence>
<protein>
    <submittedName>
        <fullName evidence="2">Outer membrane beta-barrel protein</fullName>
    </submittedName>
</protein>
<dbReference type="RefSeq" id="WP_254163096.1">
    <property type="nucleotide sequence ID" value="NZ_JAHESF010000008.1"/>
</dbReference>
<keyword evidence="3" id="KW-1185">Reference proteome</keyword>
<dbReference type="Proteomes" id="UP001319200">
    <property type="component" value="Unassembled WGS sequence"/>
</dbReference>
<organism evidence="2 3">
    <name type="scientific">Chryseosolibacter histidini</name>
    <dbReference type="NCBI Taxonomy" id="2782349"/>
    <lineage>
        <taxon>Bacteria</taxon>
        <taxon>Pseudomonadati</taxon>
        <taxon>Bacteroidota</taxon>
        <taxon>Cytophagia</taxon>
        <taxon>Cytophagales</taxon>
        <taxon>Chryseotaleaceae</taxon>
        <taxon>Chryseosolibacter</taxon>
    </lineage>
</organism>
<feature type="signal peptide" evidence="1">
    <location>
        <begin position="1"/>
        <end position="20"/>
    </location>
</feature>
<gene>
    <name evidence="2" type="ORF">KK083_10185</name>
</gene>
<dbReference type="SUPFAM" id="SSF56935">
    <property type="entry name" value="Porins"/>
    <property type="match status" value="1"/>
</dbReference>
<comment type="caution">
    <text evidence="2">The sequence shown here is derived from an EMBL/GenBank/DDBJ whole genome shotgun (WGS) entry which is preliminary data.</text>
</comment>
<reference evidence="2 3" key="1">
    <citation type="submission" date="2021-05" db="EMBL/GenBank/DDBJ databases">
        <title>A Polyphasic approach of four new species of the genus Ohtaekwangia: Ohtaekwangia histidinii sp. nov., Ohtaekwangia cretensis sp. nov., Ohtaekwangia indiensis sp. nov., Ohtaekwangia reichenbachii sp. nov. from diverse environment.</title>
        <authorList>
            <person name="Octaviana S."/>
        </authorList>
    </citation>
    <scope>NUCLEOTIDE SEQUENCE [LARGE SCALE GENOMIC DNA]</scope>
    <source>
        <strain evidence="2 3">PWU4</strain>
    </source>
</reference>
<name>A0AAP2DJ93_9BACT</name>
<evidence type="ECO:0000313" key="2">
    <source>
        <dbReference type="EMBL" id="MBT1697245.1"/>
    </source>
</evidence>
<accession>A0AAP2DJ93</accession>
<feature type="chain" id="PRO_5042941935" evidence="1">
    <location>
        <begin position="21"/>
        <end position="218"/>
    </location>
</feature>
<evidence type="ECO:0000256" key="1">
    <source>
        <dbReference type="SAM" id="SignalP"/>
    </source>
</evidence>
<sequence>MLKKTFVSLLFIGFVVSASAQDTIPKNYHYVGVQINQLIRQILNFSSTSTAVNNPYLITYAVNSRVTGWGANFGLGYTYNEFNDGDVFVERNTKINDLFFRVGFEKKSTFGKRWILSSGIDAVIDLQNNTTKTVQGNDPNTTVETKNKNNGWGLGPRASLNYAATDRIWVGTEITYYFKSLKNTIETDSRNGVDDKTTDKTKRFQFAVPAVIFMVLRF</sequence>
<dbReference type="AlphaFoldDB" id="A0AAP2DJ93"/>
<proteinExistence type="predicted"/>
<dbReference type="EMBL" id="JAHESF010000008">
    <property type="protein sequence ID" value="MBT1697245.1"/>
    <property type="molecule type" value="Genomic_DNA"/>
</dbReference>